<organism evidence="2">
    <name type="scientific">marine sediment metagenome</name>
    <dbReference type="NCBI Taxonomy" id="412755"/>
    <lineage>
        <taxon>unclassified sequences</taxon>
        <taxon>metagenomes</taxon>
        <taxon>ecological metagenomes</taxon>
    </lineage>
</organism>
<comment type="caution">
    <text evidence="2">The sequence shown here is derived from an EMBL/GenBank/DDBJ whole genome shotgun (WGS) entry which is preliminary data.</text>
</comment>
<gene>
    <name evidence="2" type="ORF">LCGC14_1004100</name>
</gene>
<dbReference type="EMBL" id="LAZR01003899">
    <property type="protein sequence ID" value="KKN13662.1"/>
    <property type="molecule type" value="Genomic_DNA"/>
</dbReference>
<dbReference type="AlphaFoldDB" id="A0A0F9NNL4"/>
<sequence>MAEARNDFPQPNSIRKYTQAELIRRRVNNPVTQLAIPTPVISPFVRFTSTRVETSVPNKYKFFHLGLHGFPTKEAGGIADALGTTSNIFQLMYGGQDVVGYAFENGKRKPILSTDSLLTKDRMPAKGAHPIPGVTGITVEHLGVNNSIRTTVNWVCYNDTQLEFLRQHFLMAGGYAIIEFGNQMSNRTPMPIFDFGNDDRVKQLTDFVTKGRRLMSDVLFEPARGNYNMFIGEIVDSHINYGTDGTINCSTISYSIGEAMFGVRNTALLSRVQTEEDKKKFTNTIRDFFKEKGEFENLLNIPSRARFVVNMSAKTETEVRTNAGEQITDTILKKFAARDSGRFIPWEMFIGDVLGELFKAVRVDEVSADAALFTEINKTEPAVGNHRLLQSTDPETLVIVKSFNTKGGQQAEAPAQVDGLARFSTVRPLSNGKPRPQYFISGSGELKDEKGLLTNGIWLNVDAIKEVFQNNNTFYYSLMALLDRMNNATENYWSLDLAFDTETEQYKIYDKKCVFGDKIIPDPYTFNRSSIGELLSIDFDASFSKEMKSFILLSSTATRRTKDEEPGARGSVNYPSLWSSILNIPDLTDELEESVRERREHELKIHMETKEPVADGSAPPSVARVTTDADQTSVALTGDEEEDRERLGILARFDRSIAPYISKPTEMLVRIFEDGIINPNQINNFTAPIPTEINLSLKMQGIAGFSFFDTFLVDKLPRVYRNHGVFLINDIKHDVNRSDGWTTTVGGLFYFVNQRGTGQIEDGATDVGEVARKQGEAISSTEDRSTGIRLTPRELKILQDDNLRGQQVSPSG</sequence>
<name>A0A0F9NNL4_9ZZZZ</name>
<evidence type="ECO:0000256" key="1">
    <source>
        <dbReference type="SAM" id="MobiDB-lite"/>
    </source>
</evidence>
<proteinExistence type="predicted"/>
<feature type="region of interest" description="Disordered" evidence="1">
    <location>
        <begin position="612"/>
        <end position="633"/>
    </location>
</feature>
<protein>
    <submittedName>
        <fullName evidence="2">Uncharacterized protein</fullName>
    </submittedName>
</protein>
<evidence type="ECO:0000313" key="2">
    <source>
        <dbReference type="EMBL" id="KKN13662.1"/>
    </source>
</evidence>
<reference evidence="2" key="1">
    <citation type="journal article" date="2015" name="Nature">
        <title>Complex archaea that bridge the gap between prokaryotes and eukaryotes.</title>
        <authorList>
            <person name="Spang A."/>
            <person name="Saw J.H."/>
            <person name="Jorgensen S.L."/>
            <person name="Zaremba-Niedzwiedzka K."/>
            <person name="Martijn J."/>
            <person name="Lind A.E."/>
            <person name="van Eijk R."/>
            <person name="Schleper C."/>
            <person name="Guy L."/>
            <person name="Ettema T.J."/>
        </authorList>
    </citation>
    <scope>NUCLEOTIDE SEQUENCE</scope>
</reference>
<accession>A0A0F9NNL4</accession>